<evidence type="ECO:0000313" key="1">
    <source>
        <dbReference type="EMBL" id="PWA62596.1"/>
    </source>
</evidence>
<dbReference type="OrthoDB" id="5977668at2759"/>
<keyword evidence="2" id="KW-1185">Reference proteome</keyword>
<dbReference type="AlphaFoldDB" id="A0A2U1MN01"/>
<protein>
    <submittedName>
        <fullName evidence="1">Uncharacterized protein</fullName>
    </submittedName>
</protein>
<comment type="caution">
    <text evidence="1">The sequence shown here is derived from an EMBL/GenBank/DDBJ whole genome shotgun (WGS) entry which is preliminary data.</text>
</comment>
<organism evidence="1 2">
    <name type="scientific">Artemisia annua</name>
    <name type="common">Sweet wormwood</name>
    <dbReference type="NCBI Taxonomy" id="35608"/>
    <lineage>
        <taxon>Eukaryota</taxon>
        <taxon>Viridiplantae</taxon>
        <taxon>Streptophyta</taxon>
        <taxon>Embryophyta</taxon>
        <taxon>Tracheophyta</taxon>
        <taxon>Spermatophyta</taxon>
        <taxon>Magnoliopsida</taxon>
        <taxon>eudicotyledons</taxon>
        <taxon>Gunneridae</taxon>
        <taxon>Pentapetalae</taxon>
        <taxon>asterids</taxon>
        <taxon>campanulids</taxon>
        <taxon>Asterales</taxon>
        <taxon>Asteraceae</taxon>
        <taxon>Asteroideae</taxon>
        <taxon>Anthemideae</taxon>
        <taxon>Artemisiinae</taxon>
        <taxon>Artemisia</taxon>
    </lineage>
</organism>
<dbReference type="STRING" id="35608.A0A2U1MN01"/>
<proteinExistence type="predicted"/>
<name>A0A2U1MN01_ARTAN</name>
<gene>
    <name evidence="1" type="ORF">CTI12_AA362120</name>
</gene>
<dbReference type="EMBL" id="PKPP01004834">
    <property type="protein sequence ID" value="PWA62596.1"/>
    <property type="molecule type" value="Genomic_DNA"/>
</dbReference>
<dbReference type="Proteomes" id="UP000245207">
    <property type="component" value="Unassembled WGS sequence"/>
</dbReference>
<accession>A0A2U1MN01</accession>
<sequence>MRLFKFVKSGTYLEEVEHNQDIRHDQTLGDFIKSHGYSGLFQKAYIVKELENRGCQIRTGCVVRSVASRGYGKEMGPKSFRMQRGIKATIDENRRSCSGSIICSSR</sequence>
<reference evidence="1 2" key="1">
    <citation type="journal article" date="2018" name="Mol. Plant">
        <title>The genome of Artemisia annua provides insight into the evolution of Asteraceae family and artemisinin biosynthesis.</title>
        <authorList>
            <person name="Shen Q."/>
            <person name="Zhang L."/>
            <person name="Liao Z."/>
            <person name="Wang S."/>
            <person name="Yan T."/>
            <person name="Shi P."/>
            <person name="Liu M."/>
            <person name="Fu X."/>
            <person name="Pan Q."/>
            <person name="Wang Y."/>
            <person name="Lv Z."/>
            <person name="Lu X."/>
            <person name="Zhang F."/>
            <person name="Jiang W."/>
            <person name="Ma Y."/>
            <person name="Chen M."/>
            <person name="Hao X."/>
            <person name="Li L."/>
            <person name="Tang Y."/>
            <person name="Lv G."/>
            <person name="Zhou Y."/>
            <person name="Sun X."/>
            <person name="Brodelius P.E."/>
            <person name="Rose J.K.C."/>
            <person name="Tang K."/>
        </authorList>
    </citation>
    <scope>NUCLEOTIDE SEQUENCE [LARGE SCALE GENOMIC DNA]</scope>
    <source>
        <strain evidence="2">cv. Huhao1</strain>
        <tissue evidence="1">Leaf</tissue>
    </source>
</reference>
<evidence type="ECO:0000313" key="2">
    <source>
        <dbReference type="Proteomes" id="UP000245207"/>
    </source>
</evidence>